<dbReference type="InterPro" id="IPR050465">
    <property type="entry name" value="UPF0194_transport"/>
</dbReference>
<evidence type="ECO:0000256" key="2">
    <source>
        <dbReference type="ARBA" id="ARBA00023054"/>
    </source>
</evidence>
<sequence>MTTKRKHWRLPRLMITGLALLAGIAALSFQIQPRATAEPPSGQWLAVQPSNLEHRIGLVGRIEPARTISISAPFGGNIANNFVEPGQRVIKGERLLSMDASELEVQVRDALSTLLKARRTVRELQDWEAGQEVSRARRALRSVQMGLDGNEQKLKDTRSLHERGIVARNELEELERQTQLQRLDLQAAEAELQAVLERGRGEYRQIAEMELANAEVKHAALSRQLASGDILAPFSGIVVQAPGISAEEAAKGPVQTGSRVSQGQPLFGLASIEGLRVIARVAELDVNQLKEGQPVDVTGDGFDGQHLQGKVMVVGGQALGGSVPGGSSQFEVVVSIPELDEAQMRQVRLGMSAKLSILTYHNPDALVVPSAAMRRAGDKWLLDYRSAPEHPVSVVEVEAGRSMPDGLEVFGLEPGYVRVAN</sequence>
<dbReference type="Gene3D" id="2.40.50.100">
    <property type="match status" value="1"/>
</dbReference>
<dbReference type="PANTHER" id="PTHR32347:SF23">
    <property type="entry name" value="BLL5650 PROTEIN"/>
    <property type="match status" value="1"/>
</dbReference>
<dbReference type="PANTHER" id="PTHR32347">
    <property type="entry name" value="EFFLUX SYSTEM COMPONENT YKNX-RELATED"/>
    <property type="match status" value="1"/>
</dbReference>
<dbReference type="GO" id="GO:0030313">
    <property type="term" value="C:cell envelope"/>
    <property type="evidence" value="ECO:0007669"/>
    <property type="project" value="UniProtKB-SubCell"/>
</dbReference>
<evidence type="ECO:0000313" key="4">
    <source>
        <dbReference type="Proteomes" id="UP000199467"/>
    </source>
</evidence>
<proteinExistence type="predicted"/>
<evidence type="ECO:0000256" key="1">
    <source>
        <dbReference type="ARBA" id="ARBA00004196"/>
    </source>
</evidence>
<comment type="subcellular location">
    <subcellularLocation>
        <location evidence="1">Cell envelope</location>
    </subcellularLocation>
</comment>
<reference evidence="4" key="1">
    <citation type="submission" date="2016-10" db="EMBL/GenBank/DDBJ databases">
        <authorList>
            <person name="Varghese N."/>
            <person name="Submissions S."/>
        </authorList>
    </citation>
    <scope>NUCLEOTIDE SEQUENCE [LARGE SCALE GENOMIC DNA]</scope>
    <source>
        <strain evidence="4">DSM 26382</strain>
    </source>
</reference>
<dbReference type="RefSeq" id="WP_017677999.1">
    <property type="nucleotide sequence ID" value="NZ_FMZQ01000004.1"/>
</dbReference>
<name>A0A1G6MP07_9GAMM</name>
<dbReference type="EMBL" id="FMZQ01000004">
    <property type="protein sequence ID" value="SDC57318.1"/>
    <property type="molecule type" value="Genomic_DNA"/>
</dbReference>
<dbReference type="Gene3D" id="2.40.30.170">
    <property type="match status" value="1"/>
</dbReference>
<evidence type="ECO:0000313" key="3">
    <source>
        <dbReference type="EMBL" id="SDC57318.1"/>
    </source>
</evidence>
<organism evidence="3 4">
    <name type="scientific">Ectopseudomonas chengduensis</name>
    <dbReference type="NCBI Taxonomy" id="489632"/>
    <lineage>
        <taxon>Bacteria</taxon>
        <taxon>Pseudomonadati</taxon>
        <taxon>Pseudomonadota</taxon>
        <taxon>Gammaproteobacteria</taxon>
        <taxon>Pseudomonadales</taxon>
        <taxon>Pseudomonadaceae</taxon>
        <taxon>Ectopseudomonas</taxon>
    </lineage>
</organism>
<accession>A0A1G6MP07</accession>
<protein>
    <submittedName>
        <fullName evidence="3">Multidrug resistance efflux pump</fullName>
    </submittedName>
</protein>
<keyword evidence="2" id="KW-0175">Coiled coil</keyword>
<keyword evidence="4" id="KW-1185">Reference proteome</keyword>
<gene>
    <name evidence="3" type="ORF">SAMN05216576_104134</name>
</gene>
<dbReference type="Proteomes" id="UP000199467">
    <property type="component" value="Unassembled WGS sequence"/>
</dbReference>
<dbReference type="AlphaFoldDB" id="A0A1G6MP07"/>
<dbReference type="SUPFAM" id="SSF111369">
    <property type="entry name" value="HlyD-like secretion proteins"/>
    <property type="match status" value="1"/>
</dbReference>